<dbReference type="Pfam" id="PF00646">
    <property type="entry name" value="F-box"/>
    <property type="match status" value="1"/>
</dbReference>
<gene>
    <name evidence="2" type="ORF">BAE44_0022377</name>
</gene>
<dbReference type="Proteomes" id="UP000095767">
    <property type="component" value="Unassembled WGS sequence"/>
</dbReference>
<dbReference type="AlphaFoldDB" id="A0A1E5UUW8"/>
<dbReference type="InterPro" id="IPR053197">
    <property type="entry name" value="F-box_SCFL_complex_component"/>
</dbReference>
<keyword evidence="3" id="KW-1185">Reference proteome</keyword>
<evidence type="ECO:0000313" key="3">
    <source>
        <dbReference type="Proteomes" id="UP000095767"/>
    </source>
</evidence>
<dbReference type="STRING" id="888268.A0A1E5UUW8"/>
<dbReference type="InterPro" id="IPR001810">
    <property type="entry name" value="F-box_dom"/>
</dbReference>
<proteinExistence type="predicted"/>
<accession>A0A1E5UUW8</accession>
<dbReference type="PANTHER" id="PTHR34223:SF88">
    <property type="entry name" value="OS11G0200950 PROTEIN"/>
    <property type="match status" value="1"/>
</dbReference>
<dbReference type="InterPro" id="IPR036047">
    <property type="entry name" value="F-box-like_dom_sf"/>
</dbReference>
<organism evidence="2 3">
    <name type="scientific">Dichanthelium oligosanthes</name>
    <dbReference type="NCBI Taxonomy" id="888268"/>
    <lineage>
        <taxon>Eukaryota</taxon>
        <taxon>Viridiplantae</taxon>
        <taxon>Streptophyta</taxon>
        <taxon>Embryophyta</taxon>
        <taxon>Tracheophyta</taxon>
        <taxon>Spermatophyta</taxon>
        <taxon>Magnoliopsida</taxon>
        <taxon>Liliopsida</taxon>
        <taxon>Poales</taxon>
        <taxon>Poaceae</taxon>
        <taxon>PACMAD clade</taxon>
        <taxon>Panicoideae</taxon>
        <taxon>Panicodae</taxon>
        <taxon>Paniceae</taxon>
        <taxon>Dichantheliinae</taxon>
        <taxon>Dichanthelium</taxon>
    </lineage>
</organism>
<dbReference type="SUPFAM" id="SSF81383">
    <property type="entry name" value="F-box domain"/>
    <property type="match status" value="1"/>
</dbReference>
<evidence type="ECO:0000259" key="1">
    <source>
        <dbReference type="Pfam" id="PF00646"/>
    </source>
</evidence>
<evidence type="ECO:0000313" key="2">
    <source>
        <dbReference type="EMBL" id="OEL16604.1"/>
    </source>
</evidence>
<dbReference type="OrthoDB" id="640431at2759"/>
<protein>
    <recommendedName>
        <fullName evidence="1">F-box domain-containing protein</fullName>
    </recommendedName>
</protein>
<feature type="domain" description="F-box" evidence="1">
    <location>
        <begin position="2"/>
        <end position="40"/>
    </location>
</feature>
<comment type="caution">
    <text evidence="2">The sequence shown here is derived from an EMBL/GenBank/DDBJ whole genome shotgun (WGS) entry which is preliminary data.</text>
</comment>
<name>A0A1E5UUW8_9POAL</name>
<dbReference type="PANTHER" id="PTHR34223">
    <property type="entry name" value="OS11G0201299 PROTEIN"/>
    <property type="match status" value="1"/>
</dbReference>
<reference evidence="2 3" key="1">
    <citation type="submission" date="2016-09" db="EMBL/GenBank/DDBJ databases">
        <title>The draft genome of Dichanthelium oligosanthes: A C3 panicoid grass species.</title>
        <authorList>
            <person name="Studer A.J."/>
            <person name="Schnable J.C."/>
            <person name="Brutnell T.P."/>
        </authorList>
    </citation>
    <scope>NUCLEOTIDE SEQUENCE [LARGE SCALE GENOMIC DNA]</scope>
    <source>
        <strain evidence="3">cv. Kellogg 1175</strain>
        <tissue evidence="2">Leaf</tissue>
    </source>
</reference>
<dbReference type="EMBL" id="LWDX02062559">
    <property type="protein sequence ID" value="OEL16604.1"/>
    <property type="molecule type" value="Genomic_DNA"/>
</dbReference>
<sequence length="116" mass="13401">MSALPDHLLDHIPGFLPVEQAVQTSILARRWCHLWSTMCCLHFISSKGKLGSAFDFNMLVYCMRLHREHSLALDDEVEFTGTGYRFWHDNDIDFNNWIQHALLCQVSVLSVRLLIG</sequence>